<dbReference type="InterPro" id="IPR013685">
    <property type="entry name" value="POTRA_FtsQ_type"/>
</dbReference>
<keyword evidence="2 9" id="KW-1003">Cell membrane</keyword>
<evidence type="ECO:0000256" key="5">
    <source>
        <dbReference type="ARBA" id="ARBA00022692"/>
    </source>
</evidence>
<keyword evidence="12" id="KW-1185">Reference proteome</keyword>
<evidence type="ECO:0000256" key="2">
    <source>
        <dbReference type="ARBA" id="ARBA00022475"/>
    </source>
</evidence>
<proteinExistence type="inferred from homology"/>
<dbReference type="PANTHER" id="PTHR35851:SF1">
    <property type="entry name" value="CELL DIVISION PROTEIN FTSQ"/>
    <property type="match status" value="1"/>
</dbReference>
<organism evidence="11 12">
    <name type="scientific">Aquamicrobium soli</name>
    <dbReference type="NCBI Taxonomy" id="1811518"/>
    <lineage>
        <taxon>Bacteria</taxon>
        <taxon>Pseudomonadati</taxon>
        <taxon>Pseudomonadota</taxon>
        <taxon>Alphaproteobacteria</taxon>
        <taxon>Hyphomicrobiales</taxon>
        <taxon>Phyllobacteriaceae</taxon>
        <taxon>Aquamicrobium</taxon>
    </lineage>
</organism>
<evidence type="ECO:0000256" key="1">
    <source>
        <dbReference type="ARBA" id="ARBA00004370"/>
    </source>
</evidence>
<dbReference type="Pfam" id="PF08478">
    <property type="entry name" value="POTRA_1"/>
    <property type="match status" value="1"/>
</dbReference>
<dbReference type="InterPro" id="IPR005548">
    <property type="entry name" value="Cell_div_FtsQ/DivIB_C"/>
</dbReference>
<evidence type="ECO:0000256" key="3">
    <source>
        <dbReference type="ARBA" id="ARBA00022519"/>
    </source>
</evidence>
<comment type="similarity">
    <text evidence="9">Belongs to the FtsQ/DivIB family. FtsQ subfamily.</text>
</comment>
<evidence type="ECO:0000256" key="7">
    <source>
        <dbReference type="ARBA" id="ARBA00023136"/>
    </source>
</evidence>
<keyword evidence="4 9" id="KW-0132">Cell division</keyword>
<evidence type="ECO:0000313" key="11">
    <source>
        <dbReference type="EMBL" id="MFC3208431.1"/>
    </source>
</evidence>
<keyword evidence="7 9" id="KW-0472">Membrane</keyword>
<evidence type="ECO:0000256" key="4">
    <source>
        <dbReference type="ARBA" id="ARBA00022618"/>
    </source>
</evidence>
<dbReference type="GO" id="GO:0051301">
    <property type="term" value="P:cell division"/>
    <property type="evidence" value="ECO:0007669"/>
    <property type="project" value="UniProtKB-KW"/>
</dbReference>
<evidence type="ECO:0000313" key="12">
    <source>
        <dbReference type="Proteomes" id="UP001595583"/>
    </source>
</evidence>
<reference evidence="12" key="1">
    <citation type="journal article" date="2019" name="Int. J. Syst. Evol. Microbiol.">
        <title>The Global Catalogue of Microorganisms (GCM) 10K type strain sequencing project: providing services to taxonomists for standard genome sequencing and annotation.</title>
        <authorList>
            <consortium name="The Broad Institute Genomics Platform"/>
            <consortium name="The Broad Institute Genome Sequencing Center for Infectious Disease"/>
            <person name="Wu L."/>
            <person name="Ma J."/>
        </authorList>
    </citation>
    <scope>NUCLEOTIDE SEQUENCE [LARGE SCALE GENOMIC DNA]</scope>
    <source>
        <strain evidence="12">KCTC 52165</strain>
    </source>
</reference>
<comment type="function">
    <text evidence="9">Essential cell division protein.</text>
</comment>
<name>A0ABV7KIY1_9HYPH</name>
<dbReference type="HAMAP" id="MF_00911">
    <property type="entry name" value="FtsQ_subfam"/>
    <property type="match status" value="1"/>
</dbReference>
<protein>
    <recommendedName>
        <fullName evidence="9">Cell division protein FtsQ</fullName>
    </recommendedName>
</protein>
<dbReference type="Gene3D" id="3.10.20.310">
    <property type="entry name" value="membrane protein fhac"/>
    <property type="match status" value="1"/>
</dbReference>
<keyword evidence="3 9" id="KW-0997">Cell inner membrane</keyword>
<keyword evidence="8 9" id="KW-0131">Cell cycle</keyword>
<feature type="domain" description="POTRA" evidence="10">
    <location>
        <begin position="89"/>
        <end position="157"/>
    </location>
</feature>
<comment type="caution">
    <text evidence="11">The sequence shown here is derived from an EMBL/GenBank/DDBJ whole genome shotgun (WGS) entry which is preliminary data.</text>
</comment>
<sequence length="310" mass="33709">MSAVRWGRHGGRGARVANPYPSFGHFVLPRWLRRPARMVAHFGRGDFVPPRFAATLVSAALLGSSGAYGAYLGGHMDSIVQGFTARTGFAVDQIKVVGNRETSEIDILGSLELDGWTSLIGFDVDAARDRVASLPWVESATVRKIYPHTLEVRVEERQAFALWQSGDKLSVIERSGRVIAPYSGGKQALLPLFVSADVPLGAPDLLAKMDKFPDLASRVKGYVSIGGRRWDVKMLNGVTVKLPEAGVDKAIASLAGFEDKDGILERDILSIDMRFPDRLVVQLSPEANSARQAALLDASKAAQRKKETKI</sequence>
<dbReference type="RefSeq" id="WP_378223711.1">
    <property type="nucleotide sequence ID" value="NZ_JBHRTK010000022.1"/>
</dbReference>
<dbReference type="InterPro" id="IPR034746">
    <property type="entry name" value="POTRA"/>
</dbReference>
<evidence type="ECO:0000256" key="6">
    <source>
        <dbReference type="ARBA" id="ARBA00022989"/>
    </source>
</evidence>
<accession>A0ABV7KIY1</accession>
<evidence type="ECO:0000256" key="9">
    <source>
        <dbReference type="HAMAP-Rule" id="MF_00911"/>
    </source>
</evidence>
<dbReference type="InterPro" id="IPR026579">
    <property type="entry name" value="FtsQ"/>
</dbReference>
<evidence type="ECO:0000256" key="8">
    <source>
        <dbReference type="ARBA" id="ARBA00023306"/>
    </source>
</evidence>
<keyword evidence="6 9" id="KW-1133">Transmembrane helix</keyword>
<keyword evidence="5 9" id="KW-0812">Transmembrane</keyword>
<gene>
    <name evidence="9" type="primary">ftsQ</name>
    <name evidence="11" type="ORF">ACFOHJ_19595</name>
</gene>
<comment type="subcellular location">
    <subcellularLocation>
        <location evidence="9">Cell inner membrane</location>
        <topology evidence="9">Single-pass type II membrane protein</topology>
    </subcellularLocation>
    <subcellularLocation>
        <location evidence="1">Membrane</location>
    </subcellularLocation>
    <text evidence="9">Localizes to the division septum.</text>
</comment>
<dbReference type="EMBL" id="JBHRTK010000022">
    <property type="protein sequence ID" value="MFC3208431.1"/>
    <property type="molecule type" value="Genomic_DNA"/>
</dbReference>
<evidence type="ECO:0000259" key="10">
    <source>
        <dbReference type="PROSITE" id="PS51779"/>
    </source>
</evidence>
<dbReference type="PANTHER" id="PTHR35851">
    <property type="entry name" value="CELL DIVISION PROTEIN FTSQ"/>
    <property type="match status" value="1"/>
</dbReference>
<dbReference type="Pfam" id="PF03799">
    <property type="entry name" value="FtsQ_DivIB_C"/>
    <property type="match status" value="1"/>
</dbReference>
<dbReference type="Proteomes" id="UP001595583">
    <property type="component" value="Unassembled WGS sequence"/>
</dbReference>
<dbReference type="PROSITE" id="PS51779">
    <property type="entry name" value="POTRA"/>
    <property type="match status" value="1"/>
</dbReference>